<dbReference type="PANTHER" id="PTHR43479:SF11">
    <property type="entry name" value="ACREF_ENVCD OPERON REPRESSOR-RELATED"/>
    <property type="match status" value="1"/>
</dbReference>
<dbReference type="RefSeq" id="WP_161946670.1">
    <property type="nucleotide sequence ID" value="NZ_OBMQ01000007.1"/>
</dbReference>
<dbReference type="InterPro" id="IPR001647">
    <property type="entry name" value="HTH_TetR"/>
</dbReference>
<dbReference type="EMBL" id="OBMQ01000007">
    <property type="protein sequence ID" value="SOC13144.1"/>
    <property type="molecule type" value="Genomic_DNA"/>
</dbReference>
<dbReference type="Proteomes" id="UP000219636">
    <property type="component" value="Unassembled WGS sequence"/>
</dbReference>
<proteinExistence type="predicted"/>
<evidence type="ECO:0000259" key="3">
    <source>
        <dbReference type="PROSITE" id="PS50977"/>
    </source>
</evidence>
<keyword evidence="5" id="KW-1185">Reference proteome</keyword>
<dbReference type="SUPFAM" id="SSF46689">
    <property type="entry name" value="Homeodomain-like"/>
    <property type="match status" value="1"/>
</dbReference>
<keyword evidence="1 2" id="KW-0238">DNA-binding</keyword>
<dbReference type="InterPro" id="IPR009057">
    <property type="entry name" value="Homeodomain-like_sf"/>
</dbReference>
<dbReference type="InterPro" id="IPR050624">
    <property type="entry name" value="HTH-type_Tx_Regulator"/>
</dbReference>
<organism evidence="4 5">
    <name type="scientific">Ureibacillus xyleni</name>
    <dbReference type="NCBI Taxonomy" id="614648"/>
    <lineage>
        <taxon>Bacteria</taxon>
        <taxon>Bacillati</taxon>
        <taxon>Bacillota</taxon>
        <taxon>Bacilli</taxon>
        <taxon>Bacillales</taxon>
        <taxon>Caryophanaceae</taxon>
        <taxon>Ureibacillus</taxon>
    </lineage>
</organism>
<evidence type="ECO:0000313" key="5">
    <source>
        <dbReference type="Proteomes" id="UP000219636"/>
    </source>
</evidence>
<dbReference type="PRINTS" id="PR00455">
    <property type="entry name" value="HTHTETR"/>
</dbReference>
<sequence>MPLTTFFNLPNEKRTIILEGSIAEFAEHGYEKASISSIIKRVGIPRGSFYQYFEDKLDLYKYVIEQIGFKKHEYTKNAYQISSNITFIDIVKNLFIGGVQFYRLHPDMAKIATNFILNSDQELKKMVLGDGHDKSFEFFHPLINECKEKGEIDKRLGNETIILLIESLNVSFVQYFIEKSGSDYFDDHLFSLTEEIILFLEKGLSIPNTGKGI</sequence>
<evidence type="ECO:0000256" key="1">
    <source>
        <dbReference type="ARBA" id="ARBA00023125"/>
    </source>
</evidence>
<dbReference type="GO" id="GO:0003677">
    <property type="term" value="F:DNA binding"/>
    <property type="evidence" value="ECO:0007669"/>
    <property type="project" value="UniProtKB-UniRule"/>
</dbReference>
<dbReference type="AlphaFoldDB" id="A0A285SWZ4"/>
<reference evidence="5" key="1">
    <citation type="submission" date="2017-08" db="EMBL/GenBank/DDBJ databases">
        <authorList>
            <person name="Varghese N."/>
            <person name="Submissions S."/>
        </authorList>
    </citation>
    <scope>NUCLEOTIDE SEQUENCE [LARGE SCALE GENOMIC DNA]</scope>
    <source>
        <strain evidence="5">JC22</strain>
    </source>
</reference>
<gene>
    <name evidence="4" type="ORF">SAMN05880501_107111</name>
</gene>
<evidence type="ECO:0000313" key="4">
    <source>
        <dbReference type="EMBL" id="SOC13144.1"/>
    </source>
</evidence>
<protein>
    <submittedName>
        <fullName evidence="4">TetR family transcriptional regulator</fullName>
    </submittedName>
</protein>
<dbReference type="Pfam" id="PF00440">
    <property type="entry name" value="TetR_N"/>
    <property type="match status" value="1"/>
</dbReference>
<evidence type="ECO:0000256" key="2">
    <source>
        <dbReference type="PROSITE-ProRule" id="PRU00335"/>
    </source>
</evidence>
<dbReference type="PROSITE" id="PS50977">
    <property type="entry name" value="HTH_TETR_2"/>
    <property type="match status" value="1"/>
</dbReference>
<accession>A0A285SWZ4</accession>
<name>A0A285SWZ4_9BACL</name>
<dbReference type="Gene3D" id="1.10.357.10">
    <property type="entry name" value="Tetracycline Repressor, domain 2"/>
    <property type="match status" value="1"/>
</dbReference>
<dbReference type="PANTHER" id="PTHR43479">
    <property type="entry name" value="ACREF/ENVCD OPERON REPRESSOR-RELATED"/>
    <property type="match status" value="1"/>
</dbReference>
<feature type="domain" description="HTH tetR-type" evidence="3">
    <location>
        <begin position="11"/>
        <end position="71"/>
    </location>
</feature>
<feature type="DNA-binding region" description="H-T-H motif" evidence="2">
    <location>
        <begin position="34"/>
        <end position="53"/>
    </location>
</feature>